<evidence type="ECO:0000313" key="3">
    <source>
        <dbReference type="Proteomes" id="UP000064189"/>
    </source>
</evidence>
<evidence type="ECO:0008006" key="4">
    <source>
        <dbReference type="Google" id="ProtNLM"/>
    </source>
</evidence>
<evidence type="ECO:0000313" key="2">
    <source>
        <dbReference type="EMBL" id="KWW21692.1"/>
    </source>
</evidence>
<feature type="transmembrane region" description="Helical" evidence="1">
    <location>
        <begin position="31"/>
        <end position="52"/>
    </location>
</feature>
<sequence>MKNLSSWSIGFAVMGAAAFGFSFVSKEAFDFLMVFGFGALLLGMLLSFAAIFKKEKGKTKFLAVATFFLLSFILVWNEPFQIIRLLTWMRN</sequence>
<proteinExistence type="predicted"/>
<keyword evidence="1" id="KW-1133">Transmembrane helix</keyword>
<protein>
    <recommendedName>
        <fullName evidence="4">DUF3953 domain-containing protein</fullName>
    </recommendedName>
</protein>
<accession>A0A125QSH0</accession>
<dbReference type="RefSeq" id="WP_061140692.1">
    <property type="nucleotide sequence ID" value="NZ_LNNH01000010.1"/>
</dbReference>
<gene>
    <name evidence="2" type="ORF">AS888_04025</name>
</gene>
<keyword evidence="1" id="KW-0472">Membrane</keyword>
<dbReference type="AlphaFoldDB" id="A0A125QSH0"/>
<dbReference type="Proteomes" id="UP000064189">
    <property type="component" value="Unassembled WGS sequence"/>
</dbReference>
<evidence type="ECO:0000256" key="1">
    <source>
        <dbReference type="SAM" id="Phobius"/>
    </source>
</evidence>
<feature type="transmembrane region" description="Helical" evidence="1">
    <location>
        <begin position="7"/>
        <end position="25"/>
    </location>
</feature>
<organism evidence="2 3">
    <name type="scientific">Peribacillus simplex</name>
    <dbReference type="NCBI Taxonomy" id="1478"/>
    <lineage>
        <taxon>Bacteria</taxon>
        <taxon>Bacillati</taxon>
        <taxon>Bacillota</taxon>
        <taxon>Bacilli</taxon>
        <taxon>Bacillales</taxon>
        <taxon>Bacillaceae</taxon>
        <taxon>Peribacillus</taxon>
    </lineage>
</organism>
<reference evidence="2 3" key="1">
    <citation type="submission" date="2015-11" db="EMBL/GenBank/DDBJ databases">
        <title>Genome Sequence of Bacillus simplex strain VanAntwerpen2.</title>
        <authorList>
            <person name="Couger M.B."/>
        </authorList>
    </citation>
    <scope>NUCLEOTIDE SEQUENCE [LARGE SCALE GENOMIC DNA]</scope>
    <source>
        <strain evidence="2 3">VanAntwerpen02</strain>
    </source>
</reference>
<keyword evidence="1" id="KW-0812">Transmembrane</keyword>
<dbReference type="EMBL" id="LNNH01000010">
    <property type="protein sequence ID" value="KWW21692.1"/>
    <property type="molecule type" value="Genomic_DNA"/>
</dbReference>
<name>A0A125QSH0_9BACI</name>
<comment type="caution">
    <text evidence="2">The sequence shown here is derived from an EMBL/GenBank/DDBJ whole genome shotgun (WGS) entry which is preliminary data.</text>
</comment>
<feature type="transmembrane region" description="Helical" evidence="1">
    <location>
        <begin position="59"/>
        <end position="76"/>
    </location>
</feature>
<keyword evidence="3" id="KW-1185">Reference proteome</keyword>